<dbReference type="CDD" id="cd24058">
    <property type="entry name" value="ASKHA_NBD_ROK_PPGK"/>
    <property type="match status" value="1"/>
</dbReference>
<gene>
    <name evidence="2" type="ORF">HCR76_08650</name>
</gene>
<dbReference type="Proteomes" id="UP000662814">
    <property type="component" value="Chromosome"/>
</dbReference>
<comment type="similarity">
    <text evidence="1">Belongs to the ROK (NagC/XylR) family.</text>
</comment>
<evidence type="ECO:0000313" key="2">
    <source>
        <dbReference type="EMBL" id="QPZ40061.1"/>
    </source>
</evidence>
<dbReference type="PANTHER" id="PTHR18964">
    <property type="entry name" value="ROK (REPRESSOR, ORF, KINASE) FAMILY"/>
    <property type="match status" value="1"/>
</dbReference>
<dbReference type="NCBIfam" id="NF045942">
    <property type="entry name" value="PolPhglucPhase"/>
    <property type="match status" value="1"/>
</dbReference>
<evidence type="ECO:0000256" key="1">
    <source>
        <dbReference type="ARBA" id="ARBA00006479"/>
    </source>
</evidence>
<reference evidence="2 3" key="1">
    <citation type="submission" date="2020-12" db="EMBL/GenBank/DDBJ databases">
        <title>Microbacterium sp. HY060.</title>
        <authorList>
            <person name="Zhou J."/>
        </authorList>
    </citation>
    <scope>NUCLEOTIDE SEQUENCE [LARGE SCALE GENOMIC DNA]</scope>
    <source>
        <strain evidence="2 3">HY60</strain>
    </source>
</reference>
<protein>
    <submittedName>
        <fullName evidence="2">ROK family protein</fullName>
    </submittedName>
</protein>
<keyword evidence="3" id="KW-1185">Reference proteome</keyword>
<dbReference type="Pfam" id="PF00480">
    <property type="entry name" value="ROK"/>
    <property type="match status" value="1"/>
</dbReference>
<sequence length="259" mass="27454">MSSHDSDVAIGIDIGGTGIKGASVDVRTGVLISDRIKVPTPRGARPDDVIEAVCTLFEQLSHDDIEHAPLGVAFPTVVKHGVTMSAANVSDDWIGLEAEKLFEEALSRDISFLNDADAAGLAELRYGAAKDVDGVTLMTTLGTGIGTAILSDGILIPNVELGHIEIDGHDAETVTSNAAREREDLSWKSWAMRLQRYYSACEVYLSPDLIVVGGGVSKHHESFLPLLDLNAPIVPAQLRNNAGILGAAVRASEMHPALV</sequence>
<dbReference type="RefSeq" id="WP_166990036.1">
    <property type="nucleotide sequence ID" value="NZ_CP061169.1"/>
</dbReference>
<organism evidence="2 3">
    <name type="scientific">Paramicrobacterium chengjingii</name>
    <dbReference type="NCBI Taxonomy" id="2769067"/>
    <lineage>
        <taxon>Bacteria</taxon>
        <taxon>Bacillati</taxon>
        <taxon>Actinomycetota</taxon>
        <taxon>Actinomycetes</taxon>
        <taxon>Micrococcales</taxon>
        <taxon>Microbacteriaceae</taxon>
        <taxon>Paramicrobacterium</taxon>
    </lineage>
</organism>
<proteinExistence type="inferred from homology"/>
<accession>A0ABX6YMK8</accession>
<dbReference type="InterPro" id="IPR043129">
    <property type="entry name" value="ATPase_NBD"/>
</dbReference>
<evidence type="ECO:0000313" key="3">
    <source>
        <dbReference type="Proteomes" id="UP000662814"/>
    </source>
</evidence>
<dbReference type="EMBL" id="CP061169">
    <property type="protein sequence ID" value="QPZ40061.1"/>
    <property type="molecule type" value="Genomic_DNA"/>
</dbReference>
<dbReference type="Gene3D" id="3.30.420.40">
    <property type="match status" value="2"/>
</dbReference>
<dbReference type="SUPFAM" id="SSF53067">
    <property type="entry name" value="Actin-like ATPase domain"/>
    <property type="match status" value="1"/>
</dbReference>
<dbReference type="InterPro" id="IPR000600">
    <property type="entry name" value="ROK"/>
</dbReference>
<dbReference type="PANTHER" id="PTHR18964:SF146">
    <property type="entry name" value="POLYPHOSPHATE GLUCOKINASE"/>
    <property type="match status" value="1"/>
</dbReference>
<name>A0ABX6YMK8_9MICO</name>